<evidence type="ECO:0008006" key="4">
    <source>
        <dbReference type="Google" id="ProtNLM"/>
    </source>
</evidence>
<feature type="transmembrane region" description="Helical" evidence="1">
    <location>
        <begin position="153"/>
        <end position="172"/>
    </location>
</feature>
<feature type="transmembrane region" description="Helical" evidence="1">
    <location>
        <begin position="97"/>
        <end position="116"/>
    </location>
</feature>
<accession>A0ABS4PTJ2</accession>
<keyword evidence="3" id="KW-1185">Reference proteome</keyword>
<gene>
    <name evidence="2" type="ORF">JOM49_004271</name>
</gene>
<comment type="caution">
    <text evidence="2">The sequence shown here is derived from an EMBL/GenBank/DDBJ whole genome shotgun (WGS) entry which is preliminary data.</text>
</comment>
<dbReference type="RefSeq" id="WP_209666012.1">
    <property type="nucleotide sequence ID" value="NZ_JAGGMS010000001.1"/>
</dbReference>
<keyword evidence="1" id="KW-0472">Membrane</keyword>
<evidence type="ECO:0000313" key="2">
    <source>
        <dbReference type="EMBL" id="MBP2182745.1"/>
    </source>
</evidence>
<organism evidence="2 3">
    <name type="scientific">Amycolatopsis magusensis</name>
    <dbReference type="NCBI Taxonomy" id="882444"/>
    <lineage>
        <taxon>Bacteria</taxon>
        <taxon>Bacillati</taxon>
        <taxon>Actinomycetota</taxon>
        <taxon>Actinomycetes</taxon>
        <taxon>Pseudonocardiales</taxon>
        <taxon>Pseudonocardiaceae</taxon>
        <taxon>Amycolatopsis</taxon>
    </lineage>
</organism>
<sequence>MLTVLLGVAGLLIALSSNVRANPLWQVWAALAVTLCGSAGLVALHGLAQWRELAAIRPLSRRSTVLPTAVVFAGALVVITTAELVAAQPGHGWRGDLLVLLAISGGACAGAAMFGVRHLARTQPRTTDLAGLEASVVELVGLRRRLQRLASGLGALVALSTLALGAGILMAKNAPRELVLVFGGGGSATVGVFYAPAAAAIRRRGEQLVAAMFAEPPADRAELVDRAEQRMKLEQVIGVDRTLLSELQAAIPVLGPLIAAAAVFLPK</sequence>
<feature type="transmembrane region" description="Helical" evidence="1">
    <location>
        <begin position="178"/>
        <end position="201"/>
    </location>
</feature>
<feature type="transmembrane region" description="Helical" evidence="1">
    <location>
        <begin position="65"/>
        <end position="85"/>
    </location>
</feature>
<feature type="transmembrane region" description="Helical" evidence="1">
    <location>
        <begin position="26"/>
        <end position="44"/>
    </location>
</feature>
<evidence type="ECO:0000313" key="3">
    <source>
        <dbReference type="Proteomes" id="UP000741013"/>
    </source>
</evidence>
<name>A0ABS4PTJ2_9PSEU</name>
<keyword evidence="1" id="KW-1133">Transmembrane helix</keyword>
<keyword evidence="1" id="KW-0812">Transmembrane</keyword>
<protein>
    <recommendedName>
        <fullName evidence="4">Integral membrane protein</fullName>
    </recommendedName>
</protein>
<dbReference type="EMBL" id="JAGGMS010000001">
    <property type="protein sequence ID" value="MBP2182745.1"/>
    <property type="molecule type" value="Genomic_DNA"/>
</dbReference>
<evidence type="ECO:0000256" key="1">
    <source>
        <dbReference type="SAM" id="Phobius"/>
    </source>
</evidence>
<proteinExistence type="predicted"/>
<reference evidence="2 3" key="1">
    <citation type="submission" date="2021-03" db="EMBL/GenBank/DDBJ databases">
        <title>Sequencing the genomes of 1000 actinobacteria strains.</title>
        <authorList>
            <person name="Klenk H.-P."/>
        </authorList>
    </citation>
    <scope>NUCLEOTIDE SEQUENCE [LARGE SCALE GENOMIC DNA]</scope>
    <source>
        <strain evidence="2 3">DSM 45510</strain>
    </source>
</reference>
<dbReference type="Proteomes" id="UP000741013">
    <property type="component" value="Unassembled WGS sequence"/>
</dbReference>